<feature type="transmembrane region" description="Helical" evidence="10">
    <location>
        <begin position="490"/>
        <end position="514"/>
    </location>
</feature>
<name>A0ABT9E4K6_9PROT</name>
<evidence type="ECO:0000259" key="12">
    <source>
        <dbReference type="Pfam" id="PF16327"/>
    </source>
</evidence>
<dbReference type="EMBL" id="JAUTWS010000024">
    <property type="protein sequence ID" value="MDO9711111.1"/>
    <property type="molecule type" value="Genomic_DNA"/>
</dbReference>
<keyword evidence="5 10" id="KW-0812">Transmembrane</keyword>
<accession>A0ABT9E4K6</accession>
<dbReference type="PANTHER" id="PTHR43653">
    <property type="entry name" value="CYTOCHROME C ASSEMBLY PROTEIN-RELATED"/>
    <property type="match status" value="1"/>
</dbReference>
<evidence type="ECO:0000256" key="3">
    <source>
        <dbReference type="ARBA" id="ARBA00022475"/>
    </source>
</evidence>
<feature type="transmembrane region" description="Helical" evidence="10">
    <location>
        <begin position="40"/>
        <end position="62"/>
    </location>
</feature>
<feature type="transmembrane region" description="Helical" evidence="10">
    <location>
        <begin position="614"/>
        <end position="633"/>
    </location>
</feature>
<evidence type="ECO:0000256" key="8">
    <source>
        <dbReference type="ARBA" id="ARBA00023136"/>
    </source>
</evidence>
<dbReference type="NCBIfam" id="NF007691">
    <property type="entry name" value="PRK10369.1"/>
    <property type="match status" value="1"/>
</dbReference>
<keyword evidence="14" id="KW-1185">Reference proteome</keyword>
<evidence type="ECO:0000256" key="2">
    <source>
        <dbReference type="ARBA" id="ARBA00009186"/>
    </source>
</evidence>
<evidence type="ECO:0000256" key="5">
    <source>
        <dbReference type="ARBA" id="ARBA00022692"/>
    </source>
</evidence>
<gene>
    <name evidence="13" type="ORF">Q7A36_22350</name>
</gene>
<feature type="transmembrane region" description="Helical" evidence="10">
    <location>
        <begin position="175"/>
        <end position="195"/>
    </location>
</feature>
<feature type="transmembrane region" description="Helical" evidence="10">
    <location>
        <begin position="207"/>
        <end position="229"/>
    </location>
</feature>
<feature type="transmembrane region" description="Helical" evidence="10">
    <location>
        <begin position="352"/>
        <end position="374"/>
    </location>
</feature>
<comment type="caution">
    <text evidence="13">The sequence shown here is derived from an EMBL/GenBank/DDBJ whole genome shotgun (WGS) entry which is preliminary data.</text>
</comment>
<dbReference type="Pfam" id="PF01578">
    <property type="entry name" value="Cytochrom_C_asm"/>
    <property type="match status" value="1"/>
</dbReference>
<feature type="transmembrane region" description="Helical" evidence="10">
    <location>
        <begin position="249"/>
        <end position="265"/>
    </location>
</feature>
<dbReference type="InterPro" id="IPR003568">
    <property type="entry name" value="Cyt_c_biogenesis_CcmF"/>
</dbReference>
<dbReference type="RefSeq" id="WP_305105969.1">
    <property type="nucleotide sequence ID" value="NZ_JAUTWS010000024.1"/>
</dbReference>
<comment type="subcellular location">
    <subcellularLocation>
        <location evidence="1">Cell inner membrane</location>
        <topology evidence="1">Multi-pass membrane protein</topology>
    </subcellularLocation>
</comment>
<feature type="transmembrane region" description="Helical" evidence="10">
    <location>
        <begin position="277"/>
        <end position="297"/>
    </location>
</feature>
<dbReference type="InterPro" id="IPR032523">
    <property type="entry name" value="CcmF_C"/>
</dbReference>
<feature type="domain" description="Cytochrome c assembly protein" evidence="11">
    <location>
        <begin position="89"/>
        <end position="295"/>
    </location>
</feature>
<dbReference type="Pfam" id="PF16327">
    <property type="entry name" value="CcmF_C"/>
    <property type="match status" value="1"/>
</dbReference>
<evidence type="ECO:0000313" key="14">
    <source>
        <dbReference type="Proteomes" id="UP001243009"/>
    </source>
</evidence>
<dbReference type="PANTHER" id="PTHR43653:SF1">
    <property type="entry name" value="CYTOCHROME C-TYPE BIOGENESIS PROTEIN CCMF"/>
    <property type="match status" value="1"/>
</dbReference>
<keyword evidence="3" id="KW-1003">Cell membrane</keyword>
<proteinExistence type="inferred from homology"/>
<sequence>MIPELGHFALALALALALAQTLVGLWGAHRAEARLMAATGPIAAGILIAVAAAAGCLVWAYVVNDTTVLNVVQNSHSAKPLLYKISGTWGNHEGSMVLWVLILALCGGAVAAFGTNLPSALQARVLAVLGLIAAAFLGFILATSNPFSRVWPPAPDGQGLNPILQDPGLAFHPPLLYLGYVGFAVTYAFAVAALIEGRVDANWGRWVRPWALAAWSFLTLGIALGSWWAYYELGWGGYWFWDPVENASLLPWLAGCALLHSAAVVEKREALKTWTVFLALVAFGMSLLGTFLVRSGVLTSVHAFANDPARGLVILALLAVFIGGGFALFAWRAAAMVPTGVFAPLSREGALVLNNLLLCSIAAVVLVGTLYPMFADLLLKEKISVGPPFFNLATLPLAVPLILGMGVGPLLAWKRARLWPVLQRVWWAALAGLAALLLCRALAGERIGPALGFGAALWTIAAALADIADRIALFRRPQSAWARARFLPRAAWGGALAHAGLGVTILGLAGMGLATDKLALLKPGEATTLAGVEYRLTGITTVQGPNWTARRATVELREGGALITTMQADKRSFAVSRMNTTEAAIHTTWARDLYLVMGEERDGGAVLRIHDNPLAPWIWLGAAIMALGGGLSLSDRRVRVSAPAARAVRAEARA</sequence>
<dbReference type="GO" id="GO:0016829">
    <property type="term" value="F:lyase activity"/>
    <property type="evidence" value="ECO:0007669"/>
    <property type="project" value="UniProtKB-KW"/>
</dbReference>
<keyword evidence="6" id="KW-0201">Cytochrome c-type biogenesis</keyword>
<feature type="transmembrane region" description="Helical" evidence="10">
    <location>
        <begin position="6"/>
        <end position="28"/>
    </location>
</feature>
<feature type="transmembrane region" description="Helical" evidence="10">
    <location>
        <begin position="425"/>
        <end position="443"/>
    </location>
</feature>
<keyword evidence="7 10" id="KW-1133">Transmembrane helix</keyword>
<evidence type="ECO:0000256" key="1">
    <source>
        <dbReference type="ARBA" id="ARBA00004429"/>
    </source>
</evidence>
<evidence type="ECO:0000256" key="10">
    <source>
        <dbReference type="SAM" id="Phobius"/>
    </source>
</evidence>
<feature type="transmembrane region" description="Helical" evidence="10">
    <location>
        <begin position="96"/>
        <end position="113"/>
    </location>
</feature>
<dbReference type="PRINTS" id="PR01411">
    <property type="entry name" value="CCMFBIOGNSIS"/>
</dbReference>
<evidence type="ECO:0000259" key="11">
    <source>
        <dbReference type="Pfam" id="PF01578"/>
    </source>
</evidence>
<feature type="transmembrane region" description="Helical" evidence="10">
    <location>
        <begin position="125"/>
        <end position="143"/>
    </location>
</feature>
<dbReference type="Proteomes" id="UP001243009">
    <property type="component" value="Unassembled WGS sequence"/>
</dbReference>
<dbReference type="InterPro" id="IPR002541">
    <property type="entry name" value="Cyt_c_assembly"/>
</dbReference>
<feature type="transmembrane region" description="Helical" evidence="10">
    <location>
        <begin position="309"/>
        <end position="331"/>
    </location>
</feature>
<organism evidence="13 14">
    <name type="scientific">Paracraurococcus lichenis</name>
    <dbReference type="NCBI Taxonomy" id="3064888"/>
    <lineage>
        <taxon>Bacteria</taxon>
        <taxon>Pseudomonadati</taxon>
        <taxon>Pseudomonadota</taxon>
        <taxon>Alphaproteobacteria</taxon>
        <taxon>Acetobacterales</taxon>
        <taxon>Roseomonadaceae</taxon>
        <taxon>Paracraurococcus</taxon>
    </lineage>
</organism>
<evidence type="ECO:0000256" key="4">
    <source>
        <dbReference type="ARBA" id="ARBA00022519"/>
    </source>
</evidence>
<dbReference type="PRINTS" id="PR01410">
    <property type="entry name" value="CCBIOGENESIS"/>
</dbReference>
<feature type="transmembrane region" description="Helical" evidence="10">
    <location>
        <begin position="394"/>
        <end position="413"/>
    </location>
</feature>
<protein>
    <submittedName>
        <fullName evidence="13">Heme lyase CcmF/NrfE family subunit</fullName>
    </submittedName>
</protein>
<keyword evidence="4" id="KW-0997">Cell inner membrane</keyword>
<keyword evidence="13" id="KW-0456">Lyase</keyword>
<dbReference type="NCBIfam" id="TIGR00353">
    <property type="entry name" value="nrfE"/>
    <property type="match status" value="1"/>
</dbReference>
<comment type="function">
    <text evidence="9">Required for the biogenesis of c-type cytochromes. Possible subunit of a heme lyase.</text>
</comment>
<evidence type="ECO:0000256" key="6">
    <source>
        <dbReference type="ARBA" id="ARBA00022748"/>
    </source>
</evidence>
<evidence type="ECO:0000313" key="13">
    <source>
        <dbReference type="EMBL" id="MDO9711111.1"/>
    </source>
</evidence>
<evidence type="ECO:0000256" key="7">
    <source>
        <dbReference type="ARBA" id="ARBA00022989"/>
    </source>
</evidence>
<keyword evidence="8 10" id="KW-0472">Membrane</keyword>
<dbReference type="InterPro" id="IPR003567">
    <property type="entry name" value="Cyt_c_biogenesis"/>
</dbReference>
<reference evidence="13 14" key="1">
    <citation type="submission" date="2023-08" db="EMBL/GenBank/DDBJ databases">
        <title>The draft genome sequence of Paracraurococcus sp. LOR1-02.</title>
        <authorList>
            <person name="Kingkaew E."/>
            <person name="Tanasupawat S."/>
        </authorList>
    </citation>
    <scope>NUCLEOTIDE SEQUENCE [LARGE SCALE GENOMIC DNA]</scope>
    <source>
        <strain evidence="13 14">LOR1-02</strain>
    </source>
</reference>
<feature type="transmembrane region" description="Helical" evidence="10">
    <location>
        <begin position="449"/>
        <end position="469"/>
    </location>
</feature>
<comment type="similarity">
    <text evidence="2">Belongs to the CcmF/CycK/Ccl1/NrfE/CcsA family.</text>
</comment>
<evidence type="ECO:0000256" key="9">
    <source>
        <dbReference type="ARBA" id="ARBA00037230"/>
    </source>
</evidence>
<feature type="domain" description="Cytochrome c-type biogenesis protein CcmF C-terminal" evidence="12">
    <location>
        <begin position="315"/>
        <end position="636"/>
    </location>
</feature>